<dbReference type="AlphaFoldDB" id="A0AB39XW63"/>
<name>A0AB39XW63_9BRAD</name>
<proteinExistence type="predicted"/>
<dbReference type="EMBL" id="CP165734">
    <property type="protein sequence ID" value="XDV61466.1"/>
    <property type="molecule type" value="Genomic_DNA"/>
</dbReference>
<accession>A0AB39XW63</accession>
<dbReference type="RefSeq" id="WP_369726803.1">
    <property type="nucleotide sequence ID" value="NZ_CP165734.1"/>
</dbReference>
<reference evidence="1" key="1">
    <citation type="submission" date="2024-08" db="EMBL/GenBank/DDBJ databases">
        <authorList>
            <person name="Chaddad Z."/>
            <person name="Lamrabet M."/>
            <person name="Bouhnik O."/>
            <person name="Alami S."/>
            <person name="Wipf D."/>
            <person name="Courty P.E."/>
            <person name="Missbah El Idrissi M."/>
        </authorList>
    </citation>
    <scope>NUCLEOTIDE SEQUENCE</scope>
    <source>
        <strain evidence="1">LLZ17</strain>
    </source>
</reference>
<organism evidence="1">
    <name type="scientific">Bradyrhizobium sp. LLZ17</name>
    <dbReference type="NCBI Taxonomy" id="3239388"/>
    <lineage>
        <taxon>Bacteria</taxon>
        <taxon>Pseudomonadati</taxon>
        <taxon>Pseudomonadota</taxon>
        <taxon>Alphaproteobacteria</taxon>
        <taxon>Hyphomicrobiales</taxon>
        <taxon>Nitrobacteraceae</taxon>
        <taxon>Bradyrhizobium</taxon>
    </lineage>
</organism>
<sequence length="66" mass="6489">MRSAIIAATTSAAITSGRRAAPPGFMVMSGAIVTAALFPDLGGGNVGVVPGSARRYAALVREDGGV</sequence>
<protein>
    <submittedName>
        <fullName evidence="1">Uncharacterized protein</fullName>
    </submittedName>
</protein>
<gene>
    <name evidence="1" type="ORF">AB8Z38_29740</name>
</gene>
<evidence type="ECO:0000313" key="1">
    <source>
        <dbReference type="EMBL" id="XDV61466.1"/>
    </source>
</evidence>